<name>A0ACB8UC80_9APHY</name>
<comment type="caution">
    <text evidence="1">The sequence shown here is derived from an EMBL/GenBank/DDBJ whole genome shotgun (WGS) entry which is preliminary data.</text>
</comment>
<dbReference type="EMBL" id="MU274904">
    <property type="protein sequence ID" value="KAI0091838.1"/>
    <property type="molecule type" value="Genomic_DNA"/>
</dbReference>
<gene>
    <name evidence="1" type="ORF">BDY19DRAFT_563372</name>
</gene>
<dbReference type="Proteomes" id="UP001055072">
    <property type="component" value="Unassembled WGS sequence"/>
</dbReference>
<protein>
    <submittedName>
        <fullName evidence="1">Uncharacterized protein</fullName>
    </submittedName>
</protein>
<sequence>MEVTIRTETAAFSLFIVNDLKASFLAYGVGSSGVACPFPLLYFHSMDHTFGGAQMALQEEIDSSITRHVKDLRSDISRIVAARRPIQEAAQRSTTSDMPGRIVNPHEKRIVCLVDGDGNIFSPQYLSRGMQGGNEAAETITQVIQEYFPPDVSRPYRLHVWVFLNKRGLRTTLEGCGTTRNTSAFNLGDFMRGFNQSSRHFMMVDVGAAKEAADHKICALLEEETLSVRTTSVILGGCHDNGYAGILKELKTRGYGQKLWLLEGYDSTASHIRNLGLPSIKNKGLFISKKLEVSGEVLNRSRDDGAARNMRGRQRSRSEPPSATKDAALPPGSFPPPHPQAVLAGTSVGAFSHEPETDARHSAACLSDDTTTTAITDTFSSEPLKDSQASNYAASTSNETPESPTSRNDLSSDTSRRLCPINRNRPMHKQNPCVCAVDCILGRGSCKDTNSPLSIWFGLQVRPTVYLWPC</sequence>
<accession>A0ACB8UC80</accession>
<keyword evidence="2" id="KW-1185">Reference proteome</keyword>
<organism evidence="1 2">
    <name type="scientific">Irpex rosettiformis</name>
    <dbReference type="NCBI Taxonomy" id="378272"/>
    <lineage>
        <taxon>Eukaryota</taxon>
        <taxon>Fungi</taxon>
        <taxon>Dikarya</taxon>
        <taxon>Basidiomycota</taxon>
        <taxon>Agaricomycotina</taxon>
        <taxon>Agaricomycetes</taxon>
        <taxon>Polyporales</taxon>
        <taxon>Irpicaceae</taxon>
        <taxon>Irpex</taxon>
    </lineage>
</organism>
<evidence type="ECO:0000313" key="2">
    <source>
        <dbReference type="Proteomes" id="UP001055072"/>
    </source>
</evidence>
<evidence type="ECO:0000313" key="1">
    <source>
        <dbReference type="EMBL" id="KAI0091838.1"/>
    </source>
</evidence>
<reference evidence="1" key="1">
    <citation type="journal article" date="2021" name="Environ. Microbiol.">
        <title>Gene family expansions and transcriptome signatures uncover fungal adaptations to wood decay.</title>
        <authorList>
            <person name="Hage H."/>
            <person name="Miyauchi S."/>
            <person name="Viragh M."/>
            <person name="Drula E."/>
            <person name="Min B."/>
            <person name="Chaduli D."/>
            <person name="Navarro D."/>
            <person name="Favel A."/>
            <person name="Norest M."/>
            <person name="Lesage-Meessen L."/>
            <person name="Balint B."/>
            <person name="Merenyi Z."/>
            <person name="de Eugenio L."/>
            <person name="Morin E."/>
            <person name="Martinez A.T."/>
            <person name="Baldrian P."/>
            <person name="Stursova M."/>
            <person name="Martinez M.J."/>
            <person name="Novotny C."/>
            <person name="Magnuson J.K."/>
            <person name="Spatafora J.W."/>
            <person name="Maurice S."/>
            <person name="Pangilinan J."/>
            <person name="Andreopoulos W."/>
            <person name="LaButti K."/>
            <person name="Hundley H."/>
            <person name="Na H."/>
            <person name="Kuo A."/>
            <person name="Barry K."/>
            <person name="Lipzen A."/>
            <person name="Henrissat B."/>
            <person name="Riley R."/>
            <person name="Ahrendt S."/>
            <person name="Nagy L.G."/>
            <person name="Grigoriev I.V."/>
            <person name="Martin F."/>
            <person name="Rosso M.N."/>
        </authorList>
    </citation>
    <scope>NUCLEOTIDE SEQUENCE</scope>
    <source>
        <strain evidence="1">CBS 384.51</strain>
    </source>
</reference>
<proteinExistence type="predicted"/>